<dbReference type="EMBL" id="WPNZ01000015">
    <property type="protein sequence ID" value="MVO88060.1"/>
    <property type="molecule type" value="Genomic_DNA"/>
</dbReference>
<dbReference type="GO" id="GO:0005524">
    <property type="term" value="F:ATP binding"/>
    <property type="evidence" value="ECO:0007669"/>
    <property type="project" value="UniProtKB-KW"/>
</dbReference>
<reference evidence="4 5" key="1">
    <citation type="submission" date="2019-11" db="EMBL/GenBank/DDBJ databases">
        <title>Streptomyces typhae sp. nov., a novel endophytic actinomycete isolated from the root of cattail pollen (Typha angustifolia L.).</title>
        <authorList>
            <person name="Peng C."/>
        </authorList>
    </citation>
    <scope>NUCLEOTIDE SEQUENCE [LARGE SCALE GENOMIC DNA]</scope>
    <source>
        <strain evidence="5">p1417</strain>
    </source>
</reference>
<dbReference type="RefSeq" id="WP_157167586.1">
    <property type="nucleotide sequence ID" value="NZ_WPNZ01000015.1"/>
</dbReference>
<dbReference type="InterPro" id="IPR043129">
    <property type="entry name" value="ATPase_NBD"/>
</dbReference>
<accession>A0A6L6X336</accession>
<dbReference type="SUPFAM" id="SSF53067">
    <property type="entry name" value="Actin-like ATPase domain"/>
    <property type="match status" value="2"/>
</dbReference>
<keyword evidence="3" id="KW-0143">Chaperone</keyword>
<gene>
    <name evidence="4" type="ORF">GPA10_25710</name>
</gene>
<organism evidence="4 5">
    <name type="scientific">Streptomyces typhae</name>
    <dbReference type="NCBI Taxonomy" id="2681492"/>
    <lineage>
        <taxon>Bacteria</taxon>
        <taxon>Bacillati</taxon>
        <taxon>Actinomycetota</taxon>
        <taxon>Actinomycetes</taxon>
        <taxon>Kitasatosporales</taxon>
        <taxon>Streptomycetaceae</taxon>
        <taxon>Streptomyces</taxon>
    </lineage>
</organism>
<sequence length="421" mass="44364">MTSSDGAVGDPGNGPVYGIDFGTWTSALVVLRRGHPPLAVRDPVSPYGATSVRSAVCLLPDGSTVVGQAAVNARLQRPGWFRTEFKREFGEAFPHQLGERRFTTVQLTAEVLGFLVAQARAAVDAAPSRVVITVPATWEGNRRELMLAAAESAGLAPETVELLTEPVAATVYALHDHGMDRDRTVLVYDLGGGTFDLAVARGSTEGFAVLGAPGGLADVGGLAVDRAVLAMVHKRCPEAVAALRGAAAGSDDPGVLRRAILLAEACTTYKHQLSVSSEHSDLLTMLDPPVEVTLTQHDLKEAVRPMLSDTAEECERVLRTHGLEWGDLDLIVPVGGSSRLPMVGDLLAERSGQTVLSVSEPELAVATGAAWYAWDRAPVPVAEAPPSAGTSRTHRMAPAVTALLDAGLSGRMLREALRDAR</sequence>
<comment type="caution">
    <text evidence="4">The sequence shown here is derived from an EMBL/GenBank/DDBJ whole genome shotgun (WGS) entry which is preliminary data.</text>
</comment>
<dbReference type="PANTHER" id="PTHR19375">
    <property type="entry name" value="HEAT SHOCK PROTEIN 70KDA"/>
    <property type="match status" value="1"/>
</dbReference>
<dbReference type="Proteomes" id="UP000483802">
    <property type="component" value="Unassembled WGS sequence"/>
</dbReference>
<evidence type="ECO:0000256" key="2">
    <source>
        <dbReference type="ARBA" id="ARBA00022840"/>
    </source>
</evidence>
<evidence type="ECO:0000256" key="3">
    <source>
        <dbReference type="ARBA" id="ARBA00023186"/>
    </source>
</evidence>
<keyword evidence="5" id="KW-1185">Reference proteome</keyword>
<dbReference type="PRINTS" id="PR00301">
    <property type="entry name" value="HEATSHOCK70"/>
</dbReference>
<dbReference type="InterPro" id="IPR013126">
    <property type="entry name" value="Hsp_70_fam"/>
</dbReference>
<protein>
    <submittedName>
        <fullName evidence="4">Hsp70 family protein</fullName>
    </submittedName>
</protein>
<dbReference type="Pfam" id="PF00012">
    <property type="entry name" value="HSP70"/>
    <property type="match status" value="1"/>
</dbReference>
<name>A0A6L6X336_9ACTN</name>
<evidence type="ECO:0000313" key="5">
    <source>
        <dbReference type="Proteomes" id="UP000483802"/>
    </source>
</evidence>
<dbReference type="Gene3D" id="3.90.640.10">
    <property type="entry name" value="Actin, Chain A, domain 4"/>
    <property type="match status" value="1"/>
</dbReference>
<keyword evidence="2" id="KW-0067">ATP-binding</keyword>
<evidence type="ECO:0000256" key="1">
    <source>
        <dbReference type="ARBA" id="ARBA00022741"/>
    </source>
</evidence>
<dbReference type="GO" id="GO:0140662">
    <property type="term" value="F:ATP-dependent protein folding chaperone"/>
    <property type="evidence" value="ECO:0007669"/>
    <property type="project" value="InterPro"/>
</dbReference>
<proteinExistence type="predicted"/>
<dbReference type="AlphaFoldDB" id="A0A6L6X336"/>
<keyword evidence="1" id="KW-0547">Nucleotide-binding</keyword>
<dbReference type="Gene3D" id="3.30.420.40">
    <property type="match status" value="2"/>
</dbReference>
<evidence type="ECO:0000313" key="4">
    <source>
        <dbReference type="EMBL" id="MVO88060.1"/>
    </source>
</evidence>